<name>A0A3R5X266_9CLOT</name>
<dbReference type="GO" id="GO:0016651">
    <property type="term" value="F:oxidoreductase activity, acting on NAD(P)H"/>
    <property type="evidence" value="ECO:0007669"/>
    <property type="project" value="UniProtKB-ARBA"/>
</dbReference>
<proteinExistence type="predicted"/>
<dbReference type="Pfam" id="PF12724">
    <property type="entry name" value="Flavodoxin_5"/>
    <property type="match status" value="1"/>
</dbReference>
<keyword evidence="3" id="KW-1185">Reference proteome</keyword>
<dbReference type="KEGG" id="cmah:C1I91_13895"/>
<dbReference type="PROSITE" id="PS50902">
    <property type="entry name" value="FLAVODOXIN_LIKE"/>
    <property type="match status" value="1"/>
</dbReference>
<evidence type="ECO:0000259" key="1">
    <source>
        <dbReference type="PROSITE" id="PS50902"/>
    </source>
</evidence>
<accession>A0A3R5X266</accession>
<protein>
    <recommendedName>
        <fullName evidence="1">Flavodoxin-like domain-containing protein</fullName>
    </recommendedName>
</protein>
<dbReference type="GO" id="GO:0010181">
    <property type="term" value="F:FMN binding"/>
    <property type="evidence" value="ECO:0007669"/>
    <property type="project" value="InterPro"/>
</dbReference>
<dbReference type="InterPro" id="IPR008254">
    <property type="entry name" value="Flavodoxin/NO_synth"/>
</dbReference>
<gene>
    <name evidence="2" type="ORF">C1I91_13895</name>
</gene>
<dbReference type="AlphaFoldDB" id="A0A3R5X266"/>
<dbReference type="Gene3D" id="3.40.50.360">
    <property type="match status" value="1"/>
</dbReference>
<dbReference type="InterPro" id="IPR026816">
    <property type="entry name" value="Flavodoxin_dom"/>
</dbReference>
<sequence length="83" mass="9010">MRISIVYFSGTGNTQSIALGYAEALKKSGHHVSMSSIEHISSLEDHDLLIVGGPIYAGNMPDELINWVRKNVCQVTGNKKAIP</sequence>
<feature type="domain" description="Flavodoxin-like" evidence="1">
    <location>
        <begin position="3"/>
        <end position="83"/>
    </location>
</feature>
<dbReference type="SUPFAM" id="SSF52218">
    <property type="entry name" value="Flavoproteins"/>
    <property type="match status" value="1"/>
</dbReference>
<dbReference type="OrthoDB" id="9813995at2"/>
<reference evidence="2 3" key="1">
    <citation type="submission" date="2018-01" db="EMBL/GenBank/DDBJ databases">
        <title>Genome Sequencing and Assembly of Anaerobacter polyendosporus strain CT4.</title>
        <authorList>
            <person name="Tachaapaikoon C."/>
            <person name="Sutheeworapong S."/>
            <person name="Jenjaroenpun P."/>
            <person name="Wongsurawat T."/>
            <person name="Nookeaw I."/>
            <person name="Cheawchanlertfa P."/>
            <person name="Kosugi A."/>
            <person name="Cheevadhanarak S."/>
            <person name="Ratanakhanokchai K."/>
        </authorList>
    </citation>
    <scope>NUCLEOTIDE SEQUENCE [LARGE SCALE GENOMIC DNA]</scope>
    <source>
        <strain evidence="2 3">CT4</strain>
    </source>
</reference>
<evidence type="ECO:0000313" key="2">
    <source>
        <dbReference type="EMBL" id="QAA32639.1"/>
    </source>
</evidence>
<evidence type="ECO:0000313" key="3">
    <source>
        <dbReference type="Proteomes" id="UP000286268"/>
    </source>
</evidence>
<dbReference type="RefSeq" id="WP_128213425.1">
    <property type="nucleotide sequence ID" value="NZ_CP025746.1"/>
</dbReference>
<organism evidence="2 3">
    <name type="scientific">Clostridium manihotivorum</name>
    <dbReference type="NCBI Taxonomy" id="2320868"/>
    <lineage>
        <taxon>Bacteria</taxon>
        <taxon>Bacillati</taxon>
        <taxon>Bacillota</taxon>
        <taxon>Clostridia</taxon>
        <taxon>Eubacteriales</taxon>
        <taxon>Clostridiaceae</taxon>
        <taxon>Clostridium</taxon>
    </lineage>
</organism>
<dbReference type="Proteomes" id="UP000286268">
    <property type="component" value="Chromosome"/>
</dbReference>
<dbReference type="InterPro" id="IPR029039">
    <property type="entry name" value="Flavoprotein-like_sf"/>
</dbReference>
<dbReference type="EMBL" id="CP025746">
    <property type="protein sequence ID" value="QAA32639.1"/>
    <property type="molecule type" value="Genomic_DNA"/>
</dbReference>